<dbReference type="AlphaFoldDB" id="A0A1B6NR54"/>
<protein>
    <submittedName>
        <fullName evidence="1">Uncharacterized protein</fullName>
    </submittedName>
</protein>
<evidence type="ECO:0000313" key="1">
    <source>
        <dbReference type="EMBL" id="KTF05934.1"/>
    </source>
</evidence>
<gene>
    <name evidence="1" type="ORF">MGSAQ_002570</name>
</gene>
<dbReference type="EMBL" id="AYSL01001474">
    <property type="protein sequence ID" value="KTF05934.1"/>
    <property type="molecule type" value="Genomic_DNA"/>
</dbReference>
<name>A0A1B6NR54_9ZZZZ</name>
<sequence length="38" mass="4397">MPRCWAMACRAMPTTSPRQARTAMADTARWRRRCAART</sequence>
<accession>A0A1B6NR54</accession>
<organism evidence="1">
    <name type="scientific">marine sediment metagenome</name>
    <dbReference type="NCBI Taxonomy" id="412755"/>
    <lineage>
        <taxon>unclassified sequences</taxon>
        <taxon>metagenomes</taxon>
        <taxon>ecological metagenomes</taxon>
    </lineage>
</organism>
<proteinExistence type="predicted"/>
<reference evidence="1" key="1">
    <citation type="submission" date="2013-11" db="EMBL/GenBank/DDBJ databases">
        <title>Microbial diversity, functional groups and degradation webs in Northern and Southern Mediterranean and Red Sea marine crude oil polluted sites.</title>
        <authorList>
            <person name="Daffonchio D."/>
            <person name="Mapelli F."/>
            <person name="Ferrer M."/>
            <person name="Richter M."/>
            <person name="Cherif A."/>
            <person name="Malkawi H.I."/>
            <person name="Yakimov M.M."/>
            <person name="Abdel-Fattah Y.R."/>
            <person name="Blaghen M."/>
            <person name="Golyshin P.N."/>
            <person name="Kalogerakis N."/>
            <person name="Boon N."/>
            <person name="Magagnini M."/>
            <person name="Fava F."/>
        </authorList>
    </citation>
    <scope>NUCLEOTIDE SEQUENCE</scope>
</reference>
<comment type="caution">
    <text evidence="1">The sequence shown here is derived from an EMBL/GenBank/DDBJ whole genome shotgun (WGS) entry which is preliminary data.</text>
</comment>